<name>A0A6N8SKB9_9HYPH</name>
<dbReference type="Gene3D" id="2.40.10.270">
    <property type="entry name" value="Bacteriophage SPP1 head-tail adaptor protein"/>
    <property type="match status" value="1"/>
</dbReference>
<proteinExistence type="predicted"/>
<dbReference type="AlphaFoldDB" id="A0A6N8SKB9"/>
<sequence length="103" mass="11659">MRSGKLDRTIKIQGFTNTVNEYGTPVQDWTDKATLRAQIIQASTEEFIRGGAVDETVIIFRTRWLAGVTTADRIEYEGQAFNLKETKEIGRRKALELRAVRAA</sequence>
<dbReference type="EMBL" id="WUMK01000012">
    <property type="protein sequence ID" value="MXN48807.1"/>
    <property type="molecule type" value="Genomic_DNA"/>
</dbReference>
<dbReference type="Pfam" id="PF05521">
    <property type="entry name" value="Phage_HCP"/>
    <property type="match status" value="1"/>
</dbReference>
<accession>A0A6N8SKB9</accession>
<dbReference type="Proteomes" id="UP000435802">
    <property type="component" value="Unassembled WGS sequence"/>
</dbReference>
<comment type="caution">
    <text evidence="1">The sequence shown here is derived from an EMBL/GenBank/DDBJ whole genome shotgun (WGS) entry which is preliminary data.</text>
</comment>
<protein>
    <submittedName>
        <fullName evidence="1">Phage head closure protein</fullName>
    </submittedName>
</protein>
<reference evidence="1 2" key="1">
    <citation type="submission" date="2019-12" db="EMBL/GenBank/DDBJ databases">
        <title>Shinella kummerowiae sp. nov., a symbiotic bacterium isolated from root nodules of the herbal legume Kummerowia stipulacea.</title>
        <authorList>
            <person name="Gao J."/>
        </authorList>
    </citation>
    <scope>NUCLEOTIDE SEQUENCE [LARGE SCALE GENOMIC DNA]</scope>
    <source>
        <strain evidence="1 2">CCBAU 25048</strain>
    </source>
</reference>
<dbReference type="InterPro" id="IPR038666">
    <property type="entry name" value="SSP1_head-tail_sf"/>
</dbReference>
<dbReference type="OrthoDB" id="7478737at2"/>
<dbReference type="RefSeq" id="WP_160862299.1">
    <property type="nucleotide sequence ID" value="NZ_WUMK01000012.1"/>
</dbReference>
<gene>
    <name evidence="1" type="ORF">GR138_26770</name>
</gene>
<dbReference type="NCBIfam" id="TIGR01563">
    <property type="entry name" value="gp16_SPP1"/>
    <property type="match status" value="1"/>
</dbReference>
<dbReference type="InterPro" id="IPR008767">
    <property type="entry name" value="Phage_SPP1_head-tail_adaptor"/>
</dbReference>
<evidence type="ECO:0000313" key="1">
    <source>
        <dbReference type="EMBL" id="MXN48807.1"/>
    </source>
</evidence>
<organism evidence="1 2">
    <name type="scientific">Shinella kummerowiae</name>
    <dbReference type="NCBI Taxonomy" id="417745"/>
    <lineage>
        <taxon>Bacteria</taxon>
        <taxon>Pseudomonadati</taxon>
        <taxon>Pseudomonadota</taxon>
        <taxon>Alphaproteobacteria</taxon>
        <taxon>Hyphomicrobiales</taxon>
        <taxon>Rhizobiaceae</taxon>
        <taxon>Shinella</taxon>
    </lineage>
</organism>
<keyword evidence="2" id="KW-1185">Reference proteome</keyword>
<evidence type="ECO:0000313" key="2">
    <source>
        <dbReference type="Proteomes" id="UP000435802"/>
    </source>
</evidence>